<reference evidence="4 5" key="1">
    <citation type="submission" date="2019-03" db="EMBL/GenBank/DDBJ databases">
        <title>First draft genome of Liparis tanakae, snailfish: a comprehensive survey of snailfish specific genes.</title>
        <authorList>
            <person name="Kim W."/>
            <person name="Song I."/>
            <person name="Jeong J.-H."/>
            <person name="Kim D."/>
            <person name="Kim S."/>
            <person name="Ryu S."/>
            <person name="Song J.Y."/>
            <person name="Lee S.K."/>
        </authorList>
    </citation>
    <scope>NUCLEOTIDE SEQUENCE [LARGE SCALE GENOMIC DNA]</scope>
    <source>
        <tissue evidence="4">Muscle</tissue>
    </source>
</reference>
<dbReference type="GO" id="GO:0003774">
    <property type="term" value="F:cytoskeletal motor activity"/>
    <property type="evidence" value="ECO:0007669"/>
    <property type="project" value="InterPro"/>
</dbReference>
<dbReference type="GO" id="GO:0016459">
    <property type="term" value="C:myosin complex"/>
    <property type="evidence" value="ECO:0007669"/>
    <property type="project" value="InterPro"/>
</dbReference>
<dbReference type="PROSITE" id="PS51844">
    <property type="entry name" value="SH3_LIKE"/>
    <property type="match status" value="1"/>
</dbReference>
<dbReference type="GO" id="GO:0005524">
    <property type="term" value="F:ATP binding"/>
    <property type="evidence" value="ECO:0007669"/>
    <property type="project" value="UniProtKB-KW"/>
</dbReference>
<evidence type="ECO:0000256" key="2">
    <source>
        <dbReference type="ARBA" id="ARBA00022840"/>
    </source>
</evidence>
<evidence type="ECO:0000256" key="1">
    <source>
        <dbReference type="ARBA" id="ARBA00022741"/>
    </source>
</evidence>
<name>A0A4Z2FD57_9TELE</name>
<dbReference type="Gene3D" id="2.30.30.360">
    <property type="entry name" value="Myosin S1 fragment, N-terminal"/>
    <property type="match status" value="1"/>
</dbReference>
<accession>A0A4Z2FD57</accession>
<dbReference type="AlphaFoldDB" id="A0A4Z2FD57"/>
<dbReference type="EMBL" id="SRLO01001306">
    <property type="protein sequence ID" value="TNN39127.1"/>
    <property type="molecule type" value="Genomic_DNA"/>
</dbReference>
<keyword evidence="1" id="KW-0547">Nucleotide-binding</keyword>
<keyword evidence="2" id="KW-0067">ATP-binding</keyword>
<evidence type="ECO:0000313" key="4">
    <source>
        <dbReference type="EMBL" id="TNN39127.1"/>
    </source>
</evidence>
<organism evidence="4 5">
    <name type="scientific">Liparis tanakae</name>
    <name type="common">Tanaka's snailfish</name>
    <dbReference type="NCBI Taxonomy" id="230148"/>
    <lineage>
        <taxon>Eukaryota</taxon>
        <taxon>Metazoa</taxon>
        <taxon>Chordata</taxon>
        <taxon>Craniata</taxon>
        <taxon>Vertebrata</taxon>
        <taxon>Euteleostomi</taxon>
        <taxon>Actinopterygii</taxon>
        <taxon>Neopterygii</taxon>
        <taxon>Teleostei</taxon>
        <taxon>Neoteleostei</taxon>
        <taxon>Acanthomorphata</taxon>
        <taxon>Eupercaria</taxon>
        <taxon>Perciformes</taxon>
        <taxon>Cottioidei</taxon>
        <taxon>Cottales</taxon>
        <taxon>Liparidae</taxon>
        <taxon>Liparis</taxon>
    </lineage>
</organism>
<proteinExistence type="predicted"/>
<dbReference type="InterPro" id="IPR008989">
    <property type="entry name" value="Myosin_S1_N"/>
</dbReference>
<dbReference type="OrthoDB" id="6108017at2759"/>
<dbReference type="GO" id="GO:0051015">
    <property type="term" value="F:actin filament binding"/>
    <property type="evidence" value="ECO:0007669"/>
    <property type="project" value="InterPro"/>
</dbReference>
<gene>
    <name evidence="4" type="primary">MYO6_5</name>
    <name evidence="4" type="ORF">EYF80_050691</name>
</gene>
<feature type="domain" description="Myosin N-terminal SH3-like" evidence="3">
    <location>
        <begin position="2"/>
        <end position="43"/>
    </location>
</feature>
<sequence length="43" mass="4561">MEDGKPVWAPHPADGFQLGTIVDIGADSLSIEPLKQKGKVSDL</sequence>
<dbReference type="Proteomes" id="UP000314294">
    <property type="component" value="Unassembled WGS sequence"/>
</dbReference>
<protein>
    <submittedName>
        <fullName evidence="4">Unconventional myosin-VI</fullName>
    </submittedName>
</protein>
<comment type="caution">
    <text evidence="4">The sequence shown here is derived from an EMBL/GenBank/DDBJ whole genome shotgun (WGS) entry which is preliminary data.</text>
</comment>
<evidence type="ECO:0000313" key="5">
    <source>
        <dbReference type="Proteomes" id="UP000314294"/>
    </source>
</evidence>
<evidence type="ECO:0000259" key="3">
    <source>
        <dbReference type="PROSITE" id="PS51844"/>
    </source>
</evidence>
<dbReference type="InterPro" id="IPR004009">
    <property type="entry name" value="SH3_Myosin"/>
</dbReference>
<keyword evidence="5" id="KW-1185">Reference proteome</keyword>